<evidence type="ECO:0000313" key="17">
    <source>
        <dbReference type="EMBL" id="SNT08069.1"/>
    </source>
</evidence>
<dbReference type="Pfam" id="PF13581">
    <property type="entry name" value="HATPase_c_2"/>
    <property type="match status" value="1"/>
</dbReference>
<dbReference type="Gene3D" id="3.60.40.10">
    <property type="entry name" value="PPM-type phosphatase domain"/>
    <property type="match status" value="1"/>
</dbReference>
<dbReference type="Proteomes" id="UP000198280">
    <property type="component" value="Unassembled WGS sequence"/>
</dbReference>
<comment type="catalytic activity">
    <reaction evidence="12">
        <text>O-phospho-L-seryl-[protein] + H2O = L-seryl-[protein] + phosphate</text>
        <dbReference type="Rhea" id="RHEA:20629"/>
        <dbReference type="Rhea" id="RHEA-COMP:9863"/>
        <dbReference type="Rhea" id="RHEA-COMP:11604"/>
        <dbReference type="ChEBI" id="CHEBI:15377"/>
        <dbReference type="ChEBI" id="CHEBI:29999"/>
        <dbReference type="ChEBI" id="CHEBI:43474"/>
        <dbReference type="ChEBI" id="CHEBI:83421"/>
        <dbReference type="EC" id="3.1.3.16"/>
    </reaction>
</comment>
<keyword evidence="3" id="KW-0808">Transferase</keyword>
<dbReference type="SUPFAM" id="SSF81606">
    <property type="entry name" value="PP2C-like"/>
    <property type="match status" value="1"/>
</dbReference>
<feature type="domain" description="PAS" evidence="16">
    <location>
        <begin position="27"/>
        <end position="56"/>
    </location>
</feature>
<keyword evidence="6" id="KW-0418">Kinase</keyword>
<dbReference type="PANTHER" id="PTHR43156">
    <property type="entry name" value="STAGE II SPORULATION PROTEIN E-RELATED"/>
    <property type="match status" value="1"/>
</dbReference>
<keyword evidence="9" id="KW-0460">Magnesium</keyword>
<dbReference type="PROSITE" id="PS50112">
    <property type="entry name" value="PAS"/>
    <property type="match status" value="1"/>
</dbReference>
<dbReference type="InterPro" id="IPR036890">
    <property type="entry name" value="HATPase_C_sf"/>
</dbReference>
<dbReference type="Gene3D" id="3.30.450.40">
    <property type="match status" value="1"/>
</dbReference>
<keyword evidence="4" id="KW-0479">Metal-binding</keyword>
<dbReference type="RefSeq" id="WP_089226105.1">
    <property type="nucleotide sequence ID" value="NZ_FZOF01000013.1"/>
</dbReference>
<evidence type="ECO:0000256" key="4">
    <source>
        <dbReference type="ARBA" id="ARBA00022723"/>
    </source>
</evidence>
<keyword evidence="2" id="KW-0597">Phosphoprotein</keyword>
<dbReference type="InterPro" id="IPR029016">
    <property type="entry name" value="GAF-like_dom_sf"/>
</dbReference>
<dbReference type="SMART" id="SM00331">
    <property type="entry name" value="PP2C_SIG"/>
    <property type="match status" value="1"/>
</dbReference>
<evidence type="ECO:0000259" key="16">
    <source>
        <dbReference type="PROSITE" id="PS50112"/>
    </source>
</evidence>
<reference evidence="17 18" key="1">
    <citation type="submission" date="2017-06" db="EMBL/GenBank/DDBJ databases">
        <authorList>
            <person name="Kim H.J."/>
            <person name="Triplett B.A."/>
        </authorList>
    </citation>
    <scope>NUCLEOTIDE SEQUENCE [LARGE SCALE GENOMIC DNA]</scope>
    <source>
        <strain evidence="17 18">CGMCC 4.1858</strain>
    </source>
</reference>
<evidence type="ECO:0000256" key="1">
    <source>
        <dbReference type="ARBA" id="ARBA00013081"/>
    </source>
</evidence>
<dbReference type="GO" id="GO:0046872">
    <property type="term" value="F:metal ion binding"/>
    <property type="evidence" value="ECO:0007669"/>
    <property type="project" value="UniProtKB-KW"/>
</dbReference>
<evidence type="ECO:0000256" key="3">
    <source>
        <dbReference type="ARBA" id="ARBA00022679"/>
    </source>
</evidence>
<dbReference type="GO" id="GO:0016301">
    <property type="term" value="F:kinase activity"/>
    <property type="evidence" value="ECO:0007669"/>
    <property type="project" value="UniProtKB-KW"/>
</dbReference>
<evidence type="ECO:0000256" key="8">
    <source>
        <dbReference type="ARBA" id="ARBA00022840"/>
    </source>
</evidence>
<dbReference type="SUPFAM" id="SSF55874">
    <property type="entry name" value="ATPase domain of HSP90 chaperone/DNA topoisomerase II/histidine kinase"/>
    <property type="match status" value="1"/>
</dbReference>
<dbReference type="NCBIfam" id="TIGR00229">
    <property type="entry name" value="sensory_box"/>
    <property type="match status" value="1"/>
</dbReference>
<dbReference type="SUPFAM" id="SSF55785">
    <property type="entry name" value="PYP-like sensor domain (PAS domain)"/>
    <property type="match status" value="2"/>
</dbReference>
<dbReference type="InterPro" id="IPR000014">
    <property type="entry name" value="PAS"/>
</dbReference>
<keyword evidence="18" id="KW-1185">Reference proteome</keyword>
<dbReference type="InterPro" id="IPR003594">
    <property type="entry name" value="HATPase_dom"/>
</dbReference>
<dbReference type="SUPFAM" id="SSF55781">
    <property type="entry name" value="GAF domain-like"/>
    <property type="match status" value="1"/>
</dbReference>
<dbReference type="InterPro" id="IPR013767">
    <property type="entry name" value="PAS_fold"/>
</dbReference>
<keyword evidence="8" id="KW-0067">ATP-binding</keyword>
<dbReference type="Pfam" id="PF08448">
    <property type="entry name" value="PAS_4"/>
    <property type="match status" value="1"/>
</dbReference>
<comment type="function">
    <text evidence="13">Primarily acts as an independent SigF regulator that is sensitive to the osmosensory signal, mediating the cross talk of PknD with the SigF regulon. Possesses both phosphatase and kinase activities. The kinase domain functions as a classic anti-sigma factor-like kinase to phosphorylate the anti-anti-sigma factor domain at the canonical regulatory site, and the phosphatase domain antagonizes this activity.</text>
</comment>
<dbReference type="GO" id="GO:0006355">
    <property type="term" value="P:regulation of DNA-templated transcription"/>
    <property type="evidence" value="ECO:0007669"/>
    <property type="project" value="InterPro"/>
</dbReference>
<evidence type="ECO:0000256" key="10">
    <source>
        <dbReference type="ARBA" id="ARBA00022912"/>
    </source>
</evidence>
<evidence type="ECO:0000256" key="15">
    <source>
        <dbReference type="ARBA" id="ARBA00081350"/>
    </source>
</evidence>
<dbReference type="EC" id="3.1.3.16" evidence="1"/>
<gene>
    <name evidence="17" type="ORF">SAMN05216252_113158</name>
</gene>
<dbReference type="Pfam" id="PF07228">
    <property type="entry name" value="SpoIIE"/>
    <property type="match status" value="1"/>
</dbReference>
<evidence type="ECO:0000256" key="5">
    <source>
        <dbReference type="ARBA" id="ARBA00022741"/>
    </source>
</evidence>
<protein>
    <recommendedName>
        <fullName evidence="1">protein-serine/threonine phosphatase</fullName>
        <ecNumber evidence="1">3.1.3.16</ecNumber>
    </recommendedName>
    <alternativeName>
        <fullName evidence="15">Protein-serine/threonine phosphatase</fullName>
    </alternativeName>
    <alternativeName>
        <fullName evidence="14">Serine/threonine-protein kinase</fullName>
    </alternativeName>
</protein>
<evidence type="ECO:0000256" key="9">
    <source>
        <dbReference type="ARBA" id="ARBA00022842"/>
    </source>
</evidence>
<dbReference type="Pfam" id="PF00989">
    <property type="entry name" value="PAS"/>
    <property type="match status" value="1"/>
</dbReference>
<dbReference type="SMART" id="SM00065">
    <property type="entry name" value="GAF"/>
    <property type="match status" value="1"/>
</dbReference>
<evidence type="ECO:0000256" key="12">
    <source>
        <dbReference type="ARBA" id="ARBA00047761"/>
    </source>
</evidence>
<dbReference type="InterPro" id="IPR013656">
    <property type="entry name" value="PAS_4"/>
</dbReference>
<dbReference type="Pfam" id="PF01590">
    <property type="entry name" value="GAF"/>
    <property type="match status" value="1"/>
</dbReference>
<dbReference type="InterPro" id="IPR035965">
    <property type="entry name" value="PAS-like_dom_sf"/>
</dbReference>
<dbReference type="FunFam" id="3.30.565.10:FF:000028">
    <property type="entry name" value="PAS sensor protein"/>
    <property type="match status" value="1"/>
</dbReference>
<dbReference type="GO" id="GO:0005524">
    <property type="term" value="F:ATP binding"/>
    <property type="evidence" value="ECO:0007669"/>
    <property type="project" value="UniProtKB-KW"/>
</dbReference>
<dbReference type="Gene3D" id="3.30.565.10">
    <property type="entry name" value="Histidine kinase-like ATPase, C-terminal domain"/>
    <property type="match status" value="1"/>
</dbReference>
<keyword evidence="7" id="KW-0378">Hydrolase</keyword>
<dbReference type="AlphaFoldDB" id="A0A239JQM8"/>
<dbReference type="InterPro" id="IPR003018">
    <property type="entry name" value="GAF"/>
</dbReference>
<organism evidence="17 18">
    <name type="scientific">Actinacidiphila glaucinigra</name>
    <dbReference type="NCBI Taxonomy" id="235986"/>
    <lineage>
        <taxon>Bacteria</taxon>
        <taxon>Bacillati</taxon>
        <taxon>Actinomycetota</taxon>
        <taxon>Actinomycetes</taxon>
        <taxon>Kitasatosporales</taxon>
        <taxon>Streptomycetaceae</taxon>
        <taxon>Actinacidiphila</taxon>
    </lineage>
</organism>
<dbReference type="InterPro" id="IPR052016">
    <property type="entry name" value="Bact_Sigma-Reg"/>
</dbReference>
<evidence type="ECO:0000313" key="18">
    <source>
        <dbReference type="Proteomes" id="UP000198280"/>
    </source>
</evidence>
<dbReference type="CDD" id="cd16936">
    <property type="entry name" value="HATPase_RsbW-like"/>
    <property type="match status" value="1"/>
</dbReference>
<evidence type="ECO:0000256" key="14">
    <source>
        <dbReference type="ARBA" id="ARBA00075117"/>
    </source>
</evidence>
<keyword evidence="10" id="KW-0904">Protein phosphatase</keyword>
<dbReference type="CDD" id="cd00130">
    <property type="entry name" value="PAS"/>
    <property type="match status" value="2"/>
</dbReference>
<dbReference type="OrthoDB" id="118142at2"/>
<dbReference type="Gene3D" id="3.30.450.20">
    <property type="entry name" value="PAS domain"/>
    <property type="match status" value="2"/>
</dbReference>
<evidence type="ECO:0000256" key="7">
    <source>
        <dbReference type="ARBA" id="ARBA00022801"/>
    </source>
</evidence>
<proteinExistence type="predicted"/>
<evidence type="ECO:0000256" key="11">
    <source>
        <dbReference type="ARBA" id="ARBA00023211"/>
    </source>
</evidence>
<dbReference type="EMBL" id="FZOF01000013">
    <property type="protein sequence ID" value="SNT08069.1"/>
    <property type="molecule type" value="Genomic_DNA"/>
</dbReference>
<evidence type="ECO:0000256" key="6">
    <source>
        <dbReference type="ARBA" id="ARBA00022777"/>
    </source>
</evidence>
<dbReference type="PANTHER" id="PTHR43156:SF2">
    <property type="entry name" value="STAGE II SPORULATION PROTEIN E"/>
    <property type="match status" value="1"/>
</dbReference>
<keyword evidence="11" id="KW-0464">Manganese</keyword>
<name>A0A239JQM8_9ACTN</name>
<evidence type="ECO:0000256" key="13">
    <source>
        <dbReference type="ARBA" id="ARBA00056274"/>
    </source>
</evidence>
<dbReference type="SMART" id="SM00091">
    <property type="entry name" value="PAS"/>
    <property type="match status" value="2"/>
</dbReference>
<dbReference type="InterPro" id="IPR001932">
    <property type="entry name" value="PPM-type_phosphatase-like_dom"/>
</dbReference>
<dbReference type="GO" id="GO:0004722">
    <property type="term" value="F:protein serine/threonine phosphatase activity"/>
    <property type="evidence" value="ECO:0007669"/>
    <property type="project" value="UniProtKB-EC"/>
</dbReference>
<dbReference type="InterPro" id="IPR036457">
    <property type="entry name" value="PPM-type-like_dom_sf"/>
</dbReference>
<sequence length="826" mass="87851">MTTDSLRHITFGNEFDGLGISDTAFALLDESGTVVGWTQAAERLVGYGAGDIVGRSAALVVPSFGGAATTDTFVERLLAENGWPGASAVRRRDGNLVDVSLRITELRGQGGTTCWLASLTDSGALSGDVLSTLARGPLLARAPIGVVIRDPHLLCMFANDVMEQHDGVPVHRRLGRRLTESAPGATAEAIEALMRQVLQGGDTKVHEYRAWLPAAPGREHSFAGAYHCLLGADGQTVGVCVISADVTESRRMREDLATIAKASTRLSESLDVMQTSQGLADLAVPLLADYVAVDLEQSVPFGQEPAVHIGAAARGVPVLRRAGQASIHRGVPESPLRRGESVPMSSASPLAVVLRTGKPHLQQHLERPWVEGRPALARRFRETGMHSLMVVPVHMQNALLGVVMFVRTENRTPFEETDLLLAQEFVNRAAVALDNARRYAREQTAALTLQGNLLPRRLTGGTAVEAASRYLPADMDHGVGGDWFDVIPLSGARVALVVGDVVGHGLHAAATMGTLRTAVRTLADMELPPDELLAHLDNTVQRLAEADGDDLNSMPGAVGATCLYAVYDPATRVCTMARAGHPPPAIVDHEGGVTFPDLPAGAPLGIGLGDPFEAVEMELSEGSLLALYTDGLIETRGGDIESGMRRLGTILAEPGQPLEELCTRATDAISGQASCDDTTLLLIKTRSLNAAQIASWTLPNDETAVRRARDLAAGQLTIWGLDGLSDSTKLIVSELVTNAVRHSTGPIRLCLKRHGVLTCEVSDSDACAPRPRRARSTDENGRGLLLVAQMSRRWGSRLMPEGKVVWVEQGIPATSDSRSSLAAAQH</sequence>
<dbReference type="FunFam" id="3.30.450.40:FF:000035">
    <property type="entry name" value="PAS sensor protein"/>
    <property type="match status" value="1"/>
</dbReference>
<accession>A0A239JQM8</accession>
<evidence type="ECO:0000256" key="2">
    <source>
        <dbReference type="ARBA" id="ARBA00022553"/>
    </source>
</evidence>
<dbReference type="FunFam" id="3.60.40.10:FF:000005">
    <property type="entry name" value="Serine/threonine protein phosphatase"/>
    <property type="match status" value="1"/>
</dbReference>
<keyword evidence="5" id="KW-0547">Nucleotide-binding</keyword>